<feature type="domain" description="Radical SAM core" evidence="11">
    <location>
        <begin position="141"/>
        <end position="371"/>
    </location>
</feature>
<dbReference type="SFLD" id="SFLDF00274">
    <property type="entry name" value="ribosomal_protein_S12_methylth"/>
    <property type="match status" value="1"/>
</dbReference>
<sequence length="439" mass="50092">MITTSLISLGCSKNQVDSELMLGVLSKDDDICIIDNPANADIIIINTCGFIQDAREESIDTIIQAGQLKKQGQCKSIIVTGCLTQRYRDEILNELPEVDAIIGTSKFDEITNILKLTLSGNRVNRVASPAFSYKSSQARVLSELHYAYVKIAEGCNNNCSYCSIPRIRGPLYSRQMEDIYEEVAGFVEKGVKEIILVAQDTTCYGLDIYGKPALADLLEKLNEIKNLKWLRIMYSYPERINNRLISIMANSDKICNYLDLPVQHSSNKIRKRMNRTGRRSQLLTRIKKIRREIPGIALRTSLIVGFPGETDEDFRDLIDFIQQIRFDRLGVFKYSAEEDTPASSYSGQIPEDIKEERYQKIMEIQREISYNNNQRLVGKNIEVLIDEITDEYAIGRSRYDAPEIDNQVYLAVKSYRKGDLLYCKVSDAYEYDLIGEIIK</sequence>
<feature type="domain" description="MTTase N-terminal" evidence="10">
    <location>
        <begin position="2"/>
        <end position="119"/>
    </location>
</feature>
<keyword evidence="5 8" id="KW-0479">Metal-binding</keyword>
<keyword evidence="6 8" id="KW-0408">Iron</keyword>
<evidence type="ECO:0000256" key="3">
    <source>
        <dbReference type="ARBA" id="ARBA00022679"/>
    </source>
</evidence>
<evidence type="ECO:0000256" key="2">
    <source>
        <dbReference type="ARBA" id="ARBA00022490"/>
    </source>
</evidence>
<dbReference type="GO" id="GO:0046872">
    <property type="term" value="F:metal ion binding"/>
    <property type="evidence" value="ECO:0007669"/>
    <property type="project" value="UniProtKB-KW"/>
</dbReference>
<protein>
    <recommendedName>
        <fullName evidence="8">Ribosomal protein uS12 methylthiotransferase RimO</fullName>
        <shortName evidence="8">uS12 MTTase</shortName>
        <shortName evidence="8">uS12 methylthiotransferase</shortName>
        <ecNumber evidence="8">2.8.4.4</ecNumber>
    </recommendedName>
    <alternativeName>
        <fullName evidence="8">Ribosomal protein uS12 (aspartate-C(3))-methylthiotransferase</fullName>
    </alternativeName>
    <alternativeName>
        <fullName evidence="8">Ribosome maturation factor RimO</fullName>
    </alternativeName>
</protein>
<feature type="binding site" evidence="8">
    <location>
        <position position="162"/>
    </location>
    <ligand>
        <name>[4Fe-4S] cluster</name>
        <dbReference type="ChEBI" id="CHEBI:49883"/>
        <label>2</label>
        <note>4Fe-4S-S-AdoMet</note>
    </ligand>
</feature>
<comment type="cofactor">
    <cofactor evidence="8">
        <name>[4Fe-4S] cluster</name>
        <dbReference type="ChEBI" id="CHEBI:49883"/>
    </cofactor>
    <text evidence="8">Binds 2 [4Fe-4S] clusters. One cluster is coordinated with 3 cysteines and an exchangeable S-adenosyl-L-methionine.</text>
</comment>
<keyword evidence="4 8" id="KW-0949">S-adenosyl-L-methionine</keyword>
<dbReference type="SFLD" id="SFLDG01061">
    <property type="entry name" value="methylthiotransferase"/>
    <property type="match status" value="1"/>
</dbReference>
<evidence type="ECO:0000256" key="4">
    <source>
        <dbReference type="ARBA" id="ARBA00022691"/>
    </source>
</evidence>
<dbReference type="InterPro" id="IPR012340">
    <property type="entry name" value="NA-bd_OB-fold"/>
</dbReference>
<dbReference type="SUPFAM" id="SSF102114">
    <property type="entry name" value="Radical SAM enzymes"/>
    <property type="match status" value="1"/>
</dbReference>
<comment type="catalytic activity">
    <reaction evidence="8">
        <text>L-aspartate(89)-[ribosomal protein uS12]-hydrogen + (sulfur carrier)-SH + AH2 + 2 S-adenosyl-L-methionine = 3-methylsulfanyl-L-aspartate(89)-[ribosomal protein uS12]-hydrogen + (sulfur carrier)-H + 5'-deoxyadenosine + L-methionine + A + S-adenosyl-L-homocysteine + 2 H(+)</text>
        <dbReference type="Rhea" id="RHEA:37087"/>
        <dbReference type="Rhea" id="RHEA-COMP:10460"/>
        <dbReference type="Rhea" id="RHEA-COMP:10461"/>
        <dbReference type="Rhea" id="RHEA-COMP:14737"/>
        <dbReference type="Rhea" id="RHEA-COMP:14739"/>
        <dbReference type="ChEBI" id="CHEBI:13193"/>
        <dbReference type="ChEBI" id="CHEBI:15378"/>
        <dbReference type="ChEBI" id="CHEBI:17319"/>
        <dbReference type="ChEBI" id="CHEBI:17499"/>
        <dbReference type="ChEBI" id="CHEBI:29917"/>
        <dbReference type="ChEBI" id="CHEBI:29961"/>
        <dbReference type="ChEBI" id="CHEBI:57844"/>
        <dbReference type="ChEBI" id="CHEBI:57856"/>
        <dbReference type="ChEBI" id="CHEBI:59789"/>
        <dbReference type="ChEBI" id="CHEBI:64428"/>
        <dbReference type="ChEBI" id="CHEBI:73599"/>
        <dbReference type="EC" id="2.8.4.4"/>
    </reaction>
</comment>
<evidence type="ECO:0000256" key="1">
    <source>
        <dbReference type="ARBA" id="ARBA00022485"/>
    </source>
</evidence>
<feature type="binding site" evidence="8">
    <location>
        <position position="159"/>
    </location>
    <ligand>
        <name>[4Fe-4S] cluster</name>
        <dbReference type="ChEBI" id="CHEBI:49883"/>
        <label>2</label>
        <note>4Fe-4S-S-AdoMet</note>
    </ligand>
</feature>
<feature type="binding site" evidence="8">
    <location>
        <position position="48"/>
    </location>
    <ligand>
        <name>[4Fe-4S] cluster</name>
        <dbReference type="ChEBI" id="CHEBI:49883"/>
        <label>1</label>
    </ligand>
</feature>
<dbReference type="NCBIfam" id="TIGR00089">
    <property type="entry name" value="MiaB/RimO family radical SAM methylthiotransferase"/>
    <property type="match status" value="1"/>
</dbReference>
<comment type="function">
    <text evidence="8">Catalyzes the methylthiolation of an aspartic acid residue of ribosomal protein uS12.</text>
</comment>
<dbReference type="EC" id="2.8.4.4" evidence="8"/>
<dbReference type="GO" id="GO:0035600">
    <property type="term" value="P:tRNA methylthiolation"/>
    <property type="evidence" value="ECO:0007669"/>
    <property type="project" value="UniProtKB-ARBA"/>
</dbReference>
<evidence type="ECO:0000256" key="5">
    <source>
        <dbReference type="ARBA" id="ARBA00022723"/>
    </source>
</evidence>
<evidence type="ECO:0000259" key="10">
    <source>
        <dbReference type="PROSITE" id="PS51449"/>
    </source>
</evidence>
<dbReference type="InterPro" id="IPR005839">
    <property type="entry name" value="Methylthiotransferase"/>
</dbReference>
<dbReference type="InterPro" id="IPR020612">
    <property type="entry name" value="Methylthiotransferase_CS"/>
</dbReference>
<dbReference type="InterPro" id="IPR058240">
    <property type="entry name" value="rSAM_sf"/>
</dbReference>
<dbReference type="CDD" id="cd01335">
    <property type="entry name" value="Radical_SAM"/>
    <property type="match status" value="1"/>
</dbReference>
<evidence type="ECO:0000256" key="7">
    <source>
        <dbReference type="ARBA" id="ARBA00023014"/>
    </source>
</evidence>
<comment type="subcellular location">
    <subcellularLocation>
        <location evidence="8">Cytoplasm</location>
    </subcellularLocation>
</comment>
<dbReference type="PROSITE" id="PS51449">
    <property type="entry name" value="MTTASE_N"/>
    <property type="match status" value="1"/>
</dbReference>
<dbReference type="Proteomes" id="UP000665020">
    <property type="component" value="Chromosome"/>
</dbReference>
<dbReference type="AlphaFoldDB" id="A0A8A7KF77"/>
<dbReference type="PROSITE" id="PS01278">
    <property type="entry name" value="MTTASE_RADICAL"/>
    <property type="match status" value="1"/>
</dbReference>
<dbReference type="RefSeq" id="WP_230866785.1">
    <property type="nucleotide sequence ID" value="NZ_CP046640.1"/>
</dbReference>
<dbReference type="InterPro" id="IPR023404">
    <property type="entry name" value="rSAM_horseshoe"/>
</dbReference>
<feature type="binding site" evidence="8">
    <location>
        <position position="82"/>
    </location>
    <ligand>
        <name>[4Fe-4S] cluster</name>
        <dbReference type="ChEBI" id="CHEBI:49883"/>
        <label>1</label>
    </ligand>
</feature>
<dbReference type="KEGG" id="ifn:GM661_10335"/>
<dbReference type="InterPro" id="IPR002792">
    <property type="entry name" value="TRAM_dom"/>
</dbReference>
<dbReference type="InterPro" id="IPR013848">
    <property type="entry name" value="Methylthiotransferase_N"/>
</dbReference>
<dbReference type="GO" id="GO:0051539">
    <property type="term" value="F:4 iron, 4 sulfur cluster binding"/>
    <property type="evidence" value="ECO:0007669"/>
    <property type="project" value="UniProtKB-UniRule"/>
</dbReference>
<evidence type="ECO:0000256" key="6">
    <source>
        <dbReference type="ARBA" id="ARBA00023004"/>
    </source>
</evidence>
<dbReference type="SMART" id="SM00729">
    <property type="entry name" value="Elp3"/>
    <property type="match status" value="1"/>
</dbReference>
<keyword evidence="2 8" id="KW-0963">Cytoplasm</keyword>
<dbReference type="InterPro" id="IPR007197">
    <property type="entry name" value="rSAM"/>
</dbReference>
<dbReference type="Pfam" id="PF00919">
    <property type="entry name" value="UPF0004"/>
    <property type="match status" value="1"/>
</dbReference>
<dbReference type="SFLD" id="SFLDG01082">
    <property type="entry name" value="B12-binding_domain_containing"/>
    <property type="match status" value="1"/>
</dbReference>
<keyword evidence="7 8" id="KW-0411">Iron-sulfur</keyword>
<evidence type="ECO:0000313" key="12">
    <source>
        <dbReference type="EMBL" id="QTL98348.1"/>
    </source>
</evidence>
<keyword evidence="12" id="KW-0687">Ribonucleoprotein</keyword>
<dbReference type="Pfam" id="PF04055">
    <property type="entry name" value="Radical_SAM"/>
    <property type="match status" value="1"/>
</dbReference>
<dbReference type="FunFam" id="3.80.30.20:FF:000001">
    <property type="entry name" value="tRNA-2-methylthio-N(6)-dimethylallyladenosine synthase 2"/>
    <property type="match status" value="1"/>
</dbReference>
<comment type="similarity">
    <text evidence="8">Belongs to the methylthiotransferase family. RimO subfamily.</text>
</comment>
<dbReference type="GO" id="GO:0035599">
    <property type="term" value="F:aspartic acid methylthiotransferase activity"/>
    <property type="evidence" value="ECO:0007669"/>
    <property type="project" value="TreeGrafter"/>
</dbReference>
<feature type="binding site" evidence="8">
    <location>
        <position position="11"/>
    </location>
    <ligand>
        <name>[4Fe-4S] cluster</name>
        <dbReference type="ChEBI" id="CHEBI:49883"/>
        <label>1</label>
    </ligand>
</feature>
<dbReference type="InterPro" id="IPR038135">
    <property type="entry name" value="Methylthiotransferase_N_sf"/>
</dbReference>
<dbReference type="PANTHER" id="PTHR43837">
    <property type="entry name" value="RIBOSOMAL PROTEIN S12 METHYLTHIOTRANSFERASE RIMO"/>
    <property type="match status" value="1"/>
</dbReference>
<dbReference type="PROSITE" id="PS50926">
    <property type="entry name" value="TRAM"/>
    <property type="match status" value="1"/>
</dbReference>
<feature type="domain" description="TRAM" evidence="9">
    <location>
        <begin position="374"/>
        <end position="439"/>
    </location>
</feature>
<dbReference type="GO" id="GO:0005840">
    <property type="term" value="C:ribosome"/>
    <property type="evidence" value="ECO:0007669"/>
    <property type="project" value="UniProtKB-KW"/>
</dbReference>
<dbReference type="InterPro" id="IPR006638">
    <property type="entry name" value="Elp3/MiaA/NifB-like_rSAM"/>
</dbReference>
<keyword evidence="12" id="KW-0689">Ribosomal protein</keyword>
<dbReference type="GO" id="GO:0140101">
    <property type="term" value="F:catalytic activity, acting on a tRNA"/>
    <property type="evidence" value="ECO:0007669"/>
    <property type="project" value="UniProtKB-ARBA"/>
</dbReference>
<dbReference type="NCBIfam" id="TIGR01125">
    <property type="entry name" value="30S ribosomal protein S12 methylthiotransferase RimO"/>
    <property type="match status" value="1"/>
</dbReference>
<name>A0A8A7KF77_9FIRM</name>
<proteinExistence type="inferred from homology"/>
<dbReference type="Gene3D" id="2.40.50.140">
    <property type="entry name" value="Nucleic acid-binding proteins"/>
    <property type="match status" value="1"/>
</dbReference>
<feature type="binding site" evidence="8">
    <location>
        <position position="155"/>
    </location>
    <ligand>
        <name>[4Fe-4S] cluster</name>
        <dbReference type="ChEBI" id="CHEBI:49883"/>
        <label>2</label>
        <note>4Fe-4S-S-AdoMet</note>
    </ligand>
</feature>
<dbReference type="EMBL" id="CP046640">
    <property type="protein sequence ID" value="QTL98348.1"/>
    <property type="molecule type" value="Genomic_DNA"/>
</dbReference>
<evidence type="ECO:0000259" key="11">
    <source>
        <dbReference type="PROSITE" id="PS51918"/>
    </source>
</evidence>
<keyword evidence="13" id="KW-1185">Reference proteome</keyword>
<keyword evidence="3 8" id="KW-0808">Transferase</keyword>
<dbReference type="PROSITE" id="PS51918">
    <property type="entry name" value="RADICAL_SAM"/>
    <property type="match status" value="1"/>
</dbReference>
<accession>A0A8A7KF77</accession>
<dbReference type="SFLD" id="SFLDS00029">
    <property type="entry name" value="Radical_SAM"/>
    <property type="match status" value="1"/>
</dbReference>
<reference evidence="12" key="1">
    <citation type="submission" date="2019-12" db="EMBL/GenBank/DDBJ databases">
        <authorList>
            <person name="zhang j."/>
            <person name="sun C.M."/>
        </authorList>
    </citation>
    <scope>NUCLEOTIDE SEQUENCE</scope>
    <source>
        <strain evidence="12">NS-1</strain>
    </source>
</reference>
<organism evidence="12 13">
    <name type="scientific">Iocasia fonsfrigidae</name>
    <dbReference type="NCBI Taxonomy" id="2682810"/>
    <lineage>
        <taxon>Bacteria</taxon>
        <taxon>Bacillati</taxon>
        <taxon>Bacillota</taxon>
        <taxon>Clostridia</taxon>
        <taxon>Halanaerobiales</taxon>
        <taxon>Halanaerobiaceae</taxon>
        <taxon>Iocasia</taxon>
    </lineage>
</organism>
<dbReference type="PANTHER" id="PTHR43837:SF1">
    <property type="entry name" value="RIBOSOMAL PROTEIN US12 METHYLTHIOTRANSFERASE RIMO"/>
    <property type="match status" value="1"/>
</dbReference>
<dbReference type="Gene3D" id="3.40.50.12160">
    <property type="entry name" value="Methylthiotransferase, N-terminal domain"/>
    <property type="match status" value="1"/>
</dbReference>
<dbReference type="HAMAP" id="MF_01865">
    <property type="entry name" value="MTTase_RimO"/>
    <property type="match status" value="1"/>
</dbReference>
<evidence type="ECO:0000313" key="13">
    <source>
        <dbReference type="Proteomes" id="UP000665020"/>
    </source>
</evidence>
<dbReference type="GO" id="GO:0005829">
    <property type="term" value="C:cytosol"/>
    <property type="evidence" value="ECO:0007669"/>
    <property type="project" value="TreeGrafter"/>
</dbReference>
<dbReference type="Pfam" id="PF18693">
    <property type="entry name" value="TRAM_2"/>
    <property type="match status" value="1"/>
</dbReference>
<evidence type="ECO:0000256" key="8">
    <source>
        <dbReference type="HAMAP-Rule" id="MF_01865"/>
    </source>
</evidence>
<dbReference type="InterPro" id="IPR005840">
    <property type="entry name" value="Ribosomal_uS12_MeSTrfase_RimO"/>
</dbReference>
<dbReference type="GO" id="GO:0103039">
    <property type="term" value="F:protein methylthiotransferase activity"/>
    <property type="evidence" value="ECO:0007669"/>
    <property type="project" value="UniProtKB-EC"/>
</dbReference>
<keyword evidence="1 8" id="KW-0004">4Fe-4S</keyword>
<evidence type="ECO:0000259" key="9">
    <source>
        <dbReference type="PROSITE" id="PS50926"/>
    </source>
</evidence>
<dbReference type="Gene3D" id="3.80.30.20">
    <property type="entry name" value="tm_1862 like domain"/>
    <property type="match status" value="1"/>
</dbReference>
<gene>
    <name evidence="8 12" type="primary">rimO</name>
    <name evidence="12" type="ORF">GM661_10335</name>
</gene>